<dbReference type="EMBL" id="LFZN01000173">
    <property type="protein sequence ID" value="KXS96492.1"/>
    <property type="molecule type" value="Genomic_DNA"/>
</dbReference>
<evidence type="ECO:0000313" key="2">
    <source>
        <dbReference type="Proteomes" id="UP000070133"/>
    </source>
</evidence>
<dbReference type="AlphaFoldDB" id="A0A139H256"/>
<accession>A0A139H256</accession>
<protein>
    <submittedName>
        <fullName evidence="1">Uncharacterized protein</fullName>
    </submittedName>
</protein>
<name>A0A139H256_9PEZI</name>
<dbReference type="Proteomes" id="UP000070133">
    <property type="component" value="Unassembled WGS sequence"/>
</dbReference>
<organism evidence="1 2">
    <name type="scientific">Pseudocercospora eumusae</name>
    <dbReference type="NCBI Taxonomy" id="321146"/>
    <lineage>
        <taxon>Eukaryota</taxon>
        <taxon>Fungi</taxon>
        <taxon>Dikarya</taxon>
        <taxon>Ascomycota</taxon>
        <taxon>Pezizomycotina</taxon>
        <taxon>Dothideomycetes</taxon>
        <taxon>Dothideomycetidae</taxon>
        <taxon>Mycosphaerellales</taxon>
        <taxon>Mycosphaerellaceae</taxon>
        <taxon>Pseudocercospora</taxon>
    </lineage>
</organism>
<gene>
    <name evidence="1" type="ORF">AC578_6307</name>
</gene>
<evidence type="ECO:0000313" key="1">
    <source>
        <dbReference type="EMBL" id="KXS96492.1"/>
    </source>
</evidence>
<keyword evidence="2" id="KW-1185">Reference proteome</keyword>
<comment type="caution">
    <text evidence="1">The sequence shown here is derived from an EMBL/GenBank/DDBJ whole genome shotgun (WGS) entry which is preliminary data.</text>
</comment>
<sequence>MTERSMLKSIRFSRSIHALKRTYDASTQTSSCGVNNHFQGINHDYSLRQHSCVGYQVWRLSSNGRSTSTSRDAAVAATIGHFTVCIKPSLKFHAYHSSSIKLLPNTDTFHDDRFLGVALPKGMVSNVDQSETSLPSKSPINTVLLHRPLRLAALACYKLVELVLPWLCFTAITQGEICATGIEAMRAPYLNKKVVRPYNNFPRQSWCHFHLKYASSRKSMFLFNGASTYSSSYSGANHALLVGTNSSAAAFIDRYA</sequence>
<proteinExistence type="predicted"/>
<reference evidence="1 2" key="1">
    <citation type="submission" date="2015-07" db="EMBL/GenBank/DDBJ databases">
        <title>Comparative genomics of the Sigatoka disease complex on banana suggests a link between parallel evolutionary changes in Pseudocercospora fijiensis and Pseudocercospora eumusae and increased virulence on the banana host.</title>
        <authorList>
            <person name="Chang T.-C."/>
            <person name="Salvucci A."/>
            <person name="Crous P.W."/>
            <person name="Stergiopoulos I."/>
        </authorList>
    </citation>
    <scope>NUCLEOTIDE SEQUENCE [LARGE SCALE GENOMIC DNA]</scope>
    <source>
        <strain evidence="1 2">CBS 114824</strain>
    </source>
</reference>